<dbReference type="AlphaFoldDB" id="A0A2L2XF65"/>
<proteinExistence type="predicted"/>
<gene>
    <name evidence="1" type="ORF">DCCM_1983</name>
</gene>
<reference evidence="2" key="1">
    <citation type="submission" date="2018-02" db="EMBL/GenBank/DDBJ databases">
        <title>Genome sequence of Desulfocucumis palustris strain NAW-5.</title>
        <authorList>
            <person name="Watanabe M."/>
            <person name="Kojima H."/>
            <person name="Fukui M."/>
        </authorList>
    </citation>
    <scope>NUCLEOTIDE SEQUENCE [LARGE SCALE GENOMIC DNA]</scope>
    <source>
        <strain evidence="2">NAW-5</strain>
    </source>
</reference>
<keyword evidence="2" id="KW-1185">Reference proteome</keyword>
<dbReference type="EMBL" id="BFAV01000065">
    <property type="protein sequence ID" value="GBF32886.1"/>
    <property type="molecule type" value="Genomic_DNA"/>
</dbReference>
<dbReference type="Proteomes" id="UP000239549">
    <property type="component" value="Unassembled WGS sequence"/>
</dbReference>
<evidence type="ECO:0000313" key="1">
    <source>
        <dbReference type="EMBL" id="GBF32886.1"/>
    </source>
</evidence>
<comment type="caution">
    <text evidence="1">The sequence shown here is derived from an EMBL/GenBank/DDBJ whole genome shotgun (WGS) entry which is preliminary data.</text>
</comment>
<sequence>MMRSITFNSLCSMFVMLQVRQRIILMSEDLPRQQKRVQLCAVNKLLNIVTNRLLVF</sequence>
<organism evidence="1 2">
    <name type="scientific">Desulfocucumis palustris</name>
    <dbReference type="NCBI Taxonomy" id="1898651"/>
    <lineage>
        <taxon>Bacteria</taxon>
        <taxon>Bacillati</taxon>
        <taxon>Bacillota</taxon>
        <taxon>Clostridia</taxon>
        <taxon>Eubacteriales</taxon>
        <taxon>Desulfocucumaceae</taxon>
        <taxon>Desulfocucumis</taxon>
    </lineage>
</organism>
<protein>
    <submittedName>
        <fullName evidence="1">Uncharacterized protein</fullName>
    </submittedName>
</protein>
<name>A0A2L2XF65_9FIRM</name>
<accession>A0A2L2XF65</accession>
<evidence type="ECO:0000313" key="2">
    <source>
        <dbReference type="Proteomes" id="UP000239549"/>
    </source>
</evidence>